<feature type="transmembrane region" description="Helical" evidence="3">
    <location>
        <begin position="41"/>
        <end position="64"/>
    </location>
</feature>
<feature type="transmembrane region" description="Helical" evidence="3">
    <location>
        <begin position="190"/>
        <end position="214"/>
    </location>
</feature>
<accession>A0ABT0ZTN2</accession>
<feature type="transmembrane region" description="Helical" evidence="3">
    <location>
        <begin position="264"/>
        <end position="284"/>
    </location>
</feature>
<feature type="transmembrane region" description="Helical" evidence="3">
    <location>
        <begin position="161"/>
        <end position="178"/>
    </location>
</feature>
<keyword evidence="3" id="KW-0812">Transmembrane</keyword>
<feature type="transmembrane region" description="Helical" evidence="3">
    <location>
        <begin position="76"/>
        <end position="96"/>
    </location>
</feature>
<organism evidence="5 6">
    <name type="scientific">Pseudonocardia humida</name>
    <dbReference type="NCBI Taxonomy" id="2800819"/>
    <lineage>
        <taxon>Bacteria</taxon>
        <taxon>Bacillati</taxon>
        <taxon>Actinomycetota</taxon>
        <taxon>Actinomycetes</taxon>
        <taxon>Pseudonocardiales</taxon>
        <taxon>Pseudonocardiaceae</taxon>
        <taxon>Pseudonocardia</taxon>
    </lineage>
</organism>
<feature type="transmembrane region" description="Helical" evidence="3">
    <location>
        <begin position="290"/>
        <end position="308"/>
    </location>
</feature>
<evidence type="ECO:0000259" key="4">
    <source>
        <dbReference type="Pfam" id="PF00892"/>
    </source>
</evidence>
<keyword evidence="3" id="KW-1133">Transmembrane helix</keyword>
<dbReference type="RefSeq" id="WP_252435656.1">
    <property type="nucleotide sequence ID" value="NZ_JAGSOV010000009.1"/>
</dbReference>
<keyword evidence="6" id="KW-1185">Reference proteome</keyword>
<dbReference type="InterPro" id="IPR037185">
    <property type="entry name" value="EmrE-like"/>
</dbReference>
<feature type="region of interest" description="Disordered" evidence="2">
    <location>
        <begin position="312"/>
        <end position="333"/>
    </location>
</feature>
<feature type="domain" description="EamA" evidence="4">
    <location>
        <begin position="14"/>
        <end position="149"/>
    </location>
</feature>
<sequence length="333" mass="33945">MATLTHDRATSSATGLLWAVASASSFGLSGSLARGLMDAGWSSAAAVVVRLLVGATVLVPLALYHLRGRWSVLRRHLGLVTAYGLVAVAGCQLAYFNAVAHMQVGVALLIEYTAPVPVVLWMWLRHGQRPGRLTVLGALIGVAGLVLVLDLLSGVQVSTVGVLWALGAMAGAATYFVLSSNGAGEGEDGLPGTVLVAAGLVIGSIVLLVAGLLGVVPLEVSTAPVEFAAGTVAWWLPLLALGVVTAAVAYVTGVAAIRSLGSRLASFVALSEVVAAIAFAWLLLDELPGWVQVVGGTLILLGISVVKLGEGRRRDPAPDPTVPGRPAPEPAEA</sequence>
<gene>
    <name evidence="5" type="ORF">KDL28_03165</name>
</gene>
<evidence type="ECO:0000313" key="6">
    <source>
        <dbReference type="Proteomes" id="UP001165283"/>
    </source>
</evidence>
<feature type="compositionally biased region" description="Pro residues" evidence="2">
    <location>
        <begin position="318"/>
        <end position="333"/>
    </location>
</feature>
<evidence type="ECO:0000256" key="2">
    <source>
        <dbReference type="SAM" id="MobiDB-lite"/>
    </source>
</evidence>
<dbReference type="InterPro" id="IPR000620">
    <property type="entry name" value="EamA_dom"/>
</dbReference>
<dbReference type="Pfam" id="PF00892">
    <property type="entry name" value="EamA"/>
    <property type="match status" value="2"/>
</dbReference>
<dbReference type="PANTHER" id="PTHR22911:SF79">
    <property type="entry name" value="MOBA-LIKE NTP TRANSFERASE DOMAIN-CONTAINING PROTEIN"/>
    <property type="match status" value="1"/>
</dbReference>
<dbReference type="PANTHER" id="PTHR22911">
    <property type="entry name" value="ACYL-MALONYL CONDENSING ENZYME-RELATED"/>
    <property type="match status" value="1"/>
</dbReference>
<protein>
    <submittedName>
        <fullName evidence="5">EamA family transporter</fullName>
    </submittedName>
</protein>
<comment type="similarity">
    <text evidence="1">Belongs to the EamA transporter family.</text>
</comment>
<feature type="transmembrane region" description="Helical" evidence="3">
    <location>
        <begin position="135"/>
        <end position="155"/>
    </location>
</feature>
<evidence type="ECO:0000256" key="1">
    <source>
        <dbReference type="ARBA" id="ARBA00007362"/>
    </source>
</evidence>
<evidence type="ECO:0000313" key="5">
    <source>
        <dbReference type="EMBL" id="MCO1654050.1"/>
    </source>
</evidence>
<feature type="transmembrane region" description="Helical" evidence="3">
    <location>
        <begin position="234"/>
        <end position="257"/>
    </location>
</feature>
<evidence type="ECO:0000256" key="3">
    <source>
        <dbReference type="SAM" id="Phobius"/>
    </source>
</evidence>
<feature type="domain" description="EamA" evidence="4">
    <location>
        <begin position="160"/>
        <end position="306"/>
    </location>
</feature>
<feature type="transmembrane region" description="Helical" evidence="3">
    <location>
        <begin position="102"/>
        <end position="123"/>
    </location>
</feature>
<proteinExistence type="inferred from homology"/>
<dbReference type="EMBL" id="JAGSOV010000009">
    <property type="protein sequence ID" value="MCO1654050.1"/>
    <property type="molecule type" value="Genomic_DNA"/>
</dbReference>
<comment type="caution">
    <text evidence="5">The sequence shown here is derived from an EMBL/GenBank/DDBJ whole genome shotgun (WGS) entry which is preliminary data.</text>
</comment>
<keyword evidence="3" id="KW-0472">Membrane</keyword>
<dbReference type="Proteomes" id="UP001165283">
    <property type="component" value="Unassembled WGS sequence"/>
</dbReference>
<dbReference type="SUPFAM" id="SSF103481">
    <property type="entry name" value="Multidrug resistance efflux transporter EmrE"/>
    <property type="match status" value="2"/>
</dbReference>
<name>A0ABT0ZTN2_9PSEU</name>
<reference evidence="5" key="1">
    <citation type="submission" date="2021-04" db="EMBL/GenBank/DDBJ databases">
        <title>Pseudonocardia sp. nov., isolated from sandy soil of mangrove forest.</title>
        <authorList>
            <person name="Zan Z."/>
            <person name="Huang R."/>
            <person name="Liu W."/>
        </authorList>
    </citation>
    <scope>NUCLEOTIDE SEQUENCE</scope>
    <source>
        <strain evidence="5">S2-4</strain>
    </source>
</reference>